<dbReference type="Gene3D" id="3.90.25.10">
    <property type="entry name" value="UDP-galactose 4-epimerase, domain 1"/>
    <property type="match status" value="1"/>
</dbReference>
<gene>
    <name evidence="4" type="ORF">PENARI_c033G03499</name>
</gene>
<dbReference type="AlphaFoldDB" id="A0A1F5L4B0"/>
<dbReference type="GO" id="GO:0005634">
    <property type="term" value="C:nucleus"/>
    <property type="evidence" value="ECO:0007669"/>
    <property type="project" value="TreeGrafter"/>
</dbReference>
<evidence type="ECO:0000256" key="2">
    <source>
        <dbReference type="ARBA" id="ARBA00022857"/>
    </source>
</evidence>
<dbReference type="PANTHER" id="PTHR42748:SF7">
    <property type="entry name" value="NMRA LIKE REDOX SENSOR 1-RELATED"/>
    <property type="match status" value="1"/>
</dbReference>
<comment type="similarity">
    <text evidence="1">Belongs to the NmrA-type oxidoreductase family.</text>
</comment>
<dbReference type="SUPFAM" id="SSF51735">
    <property type="entry name" value="NAD(P)-binding Rossmann-fold domains"/>
    <property type="match status" value="1"/>
</dbReference>
<organism evidence="4 5">
    <name type="scientific">Penicillium arizonense</name>
    <dbReference type="NCBI Taxonomy" id="1835702"/>
    <lineage>
        <taxon>Eukaryota</taxon>
        <taxon>Fungi</taxon>
        <taxon>Dikarya</taxon>
        <taxon>Ascomycota</taxon>
        <taxon>Pezizomycotina</taxon>
        <taxon>Eurotiomycetes</taxon>
        <taxon>Eurotiomycetidae</taxon>
        <taxon>Eurotiales</taxon>
        <taxon>Aspergillaceae</taxon>
        <taxon>Penicillium</taxon>
    </lineage>
</organism>
<dbReference type="InterPro" id="IPR008030">
    <property type="entry name" value="NmrA-like"/>
</dbReference>
<sequence>MTVTTPLITVFGATGNQGGAVARSLLKNPSFKVRALTRNPSSDASQALVSQGAEVQQADGFDKESMLSAFAGSWGAFVNINSDDKSIKEKGLTEFDMGKTIVDAAAEAGVRHFVFSSGPNSLELTGGKVKMNAAQAKYDIEQYARGIDRFETVGFICVAWFLENFSIKEIAPIFGGFPHLPDPEGYLTFVAPKWGGKEDVPFLSISEDLGDIVQGMFLDPLRWNGKVVHGCSDICSMDDVVSQFEKVTGRKSRFQPLESWQAFNTHGVAELEDTKMMFGMTQGSGGRYFGPEASEKKTALELKRNTALALGMSKKEQELTTVESWFRKHSPSW</sequence>
<evidence type="ECO:0000313" key="5">
    <source>
        <dbReference type="Proteomes" id="UP000177622"/>
    </source>
</evidence>
<dbReference type="GeneID" id="34581363"/>
<dbReference type="OrthoDB" id="300709at2759"/>
<name>A0A1F5L4B0_PENAI</name>
<dbReference type="InterPro" id="IPR051164">
    <property type="entry name" value="NmrA-like_oxidored"/>
</dbReference>
<reference evidence="4 5" key="1">
    <citation type="journal article" date="2016" name="Sci. Rep.">
        <title>Penicillium arizonense, a new, genome sequenced fungal species, reveals a high chemical diversity in secreted metabolites.</title>
        <authorList>
            <person name="Grijseels S."/>
            <person name="Nielsen J.C."/>
            <person name="Randelovic M."/>
            <person name="Nielsen J."/>
            <person name="Nielsen K.F."/>
            <person name="Workman M."/>
            <person name="Frisvad J.C."/>
        </authorList>
    </citation>
    <scope>NUCLEOTIDE SEQUENCE [LARGE SCALE GENOMIC DNA]</scope>
    <source>
        <strain evidence="4 5">CBS 141311</strain>
    </source>
</reference>
<dbReference type="EMBL" id="LXJU01000033">
    <property type="protein sequence ID" value="OGE48063.1"/>
    <property type="molecule type" value="Genomic_DNA"/>
</dbReference>
<evidence type="ECO:0000256" key="1">
    <source>
        <dbReference type="ARBA" id="ARBA00006328"/>
    </source>
</evidence>
<dbReference type="Gene3D" id="3.40.50.720">
    <property type="entry name" value="NAD(P)-binding Rossmann-like Domain"/>
    <property type="match status" value="1"/>
</dbReference>
<keyword evidence="5" id="KW-1185">Reference proteome</keyword>
<dbReference type="Proteomes" id="UP000177622">
    <property type="component" value="Unassembled WGS sequence"/>
</dbReference>
<feature type="domain" description="NmrA-like" evidence="3">
    <location>
        <begin position="6"/>
        <end position="323"/>
    </location>
</feature>
<dbReference type="CDD" id="cd05251">
    <property type="entry name" value="NmrA_like_SDR_a"/>
    <property type="match status" value="1"/>
</dbReference>
<evidence type="ECO:0000313" key="4">
    <source>
        <dbReference type="EMBL" id="OGE48063.1"/>
    </source>
</evidence>
<protein>
    <recommendedName>
        <fullName evidence="3">NmrA-like domain-containing protein</fullName>
    </recommendedName>
</protein>
<dbReference type="Pfam" id="PF05368">
    <property type="entry name" value="NmrA"/>
    <property type="match status" value="1"/>
</dbReference>
<proteinExistence type="inferred from homology"/>
<keyword evidence="2" id="KW-0521">NADP</keyword>
<accession>A0A1F5L4B0</accession>
<dbReference type="InterPro" id="IPR036291">
    <property type="entry name" value="NAD(P)-bd_dom_sf"/>
</dbReference>
<dbReference type="STRING" id="1835702.A0A1F5L4B0"/>
<dbReference type="PANTHER" id="PTHR42748">
    <property type="entry name" value="NITROGEN METABOLITE REPRESSION PROTEIN NMRA FAMILY MEMBER"/>
    <property type="match status" value="1"/>
</dbReference>
<evidence type="ECO:0000259" key="3">
    <source>
        <dbReference type="Pfam" id="PF05368"/>
    </source>
</evidence>
<comment type="caution">
    <text evidence="4">The sequence shown here is derived from an EMBL/GenBank/DDBJ whole genome shotgun (WGS) entry which is preliminary data.</text>
</comment>
<dbReference type="RefSeq" id="XP_022483519.1">
    <property type="nucleotide sequence ID" value="XM_022636629.1"/>
</dbReference>